<protein>
    <recommendedName>
        <fullName evidence="10">TM2 domain-containing protein</fullName>
    </recommendedName>
</protein>
<evidence type="ECO:0000256" key="6">
    <source>
        <dbReference type="ARBA" id="ARBA00023136"/>
    </source>
</evidence>
<evidence type="ECO:0000256" key="4">
    <source>
        <dbReference type="ARBA" id="ARBA00022729"/>
    </source>
</evidence>
<dbReference type="Proteomes" id="UP000008743">
    <property type="component" value="Unassembled WGS sequence"/>
</dbReference>
<organism evidence="11 12">
    <name type="scientific">Capsaspora owczarzaki (strain ATCC 30864)</name>
    <dbReference type="NCBI Taxonomy" id="595528"/>
    <lineage>
        <taxon>Eukaryota</taxon>
        <taxon>Filasterea</taxon>
        <taxon>Capsaspora</taxon>
    </lineage>
</organism>
<dbReference type="AlphaFoldDB" id="A0A0D2VNT9"/>
<evidence type="ECO:0000256" key="5">
    <source>
        <dbReference type="ARBA" id="ARBA00022989"/>
    </source>
</evidence>
<dbReference type="InterPro" id="IPR007829">
    <property type="entry name" value="TM2"/>
</dbReference>
<feature type="chain" id="PRO_5002253756" description="TM2 domain-containing protein" evidence="9">
    <location>
        <begin position="25"/>
        <end position="236"/>
    </location>
</feature>
<evidence type="ECO:0000259" key="10">
    <source>
        <dbReference type="Pfam" id="PF05154"/>
    </source>
</evidence>
<dbReference type="PANTHER" id="PTHR21016">
    <property type="entry name" value="BETA-AMYLOID BINDING PROTEIN-RELATED"/>
    <property type="match status" value="1"/>
</dbReference>
<dbReference type="PANTHER" id="PTHR21016:SF1">
    <property type="entry name" value="TM2 DOMAIN-CONTAINING PROTEIN 1"/>
    <property type="match status" value="1"/>
</dbReference>
<keyword evidence="7" id="KW-0325">Glycoprotein</keyword>
<gene>
    <name evidence="11" type="ORF">CAOG_003070</name>
</gene>
<keyword evidence="6 8" id="KW-0472">Membrane</keyword>
<feature type="domain" description="TM2" evidence="10">
    <location>
        <begin position="160"/>
        <end position="202"/>
    </location>
</feature>
<keyword evidence="4 9" id="KW-0732">Signal</keyword>
<evidence type="ECO:0000256" key="1">
    <source>
        <dbReference type="ARBA" id="ARBA00004141"/>
    </source>
</evidence>
<comment type="subcellular location">
    <subcellularLocation>
        <location evidence="1">Membrane</location>
        <topology evidence="1">Multi-pass membrane protein</topology>
    </subcellularLocation>
</comment>
<evidence type="ECO:0000256" key="3">
    <source>
        <dbReference type="ARBA" id="ARBA00022692"/>
    </source>
</evidence>
<dbReference type="PhylomeDB" id="A0A0D2VNT9"/>
<evidence type="ECO:0000256" key="2">
    <source>
        <dbReference type="ARBA" id="ARBA00008284"/>
    </source>
</evidence>
<feature type="transmembrane region" description="Helical" evidence="8">
    <location>
        <begin position="160"/>
        <end position="178"/>
    </location>
</feature>
<dbReference type="OrthoDB" id="5804096at2759"/>
<dbReference type="EMBL" id="KE346363">
    <property type="protein sequence ID" value="KJE92037.1"/>
    <property type="molecule type" value="Genomic_DNA"/>
</dbReference>
<evidence type="ECO:0000256" key="8">
    <source>
        <dbReference type="SAM" id="Phobius"/>
    </source>
</evidence>
<reference evidence="12" key="1">
    <citation type="submission" date="2011-02" db="EMBL/GenBank/DDBJ databases">
        <title>The Genome Sequence of Capsaspora owczarzaki ATCC 30864.</title>
        <authorList>
            <person name="Russ C."/>
            <person name="Cuomo C."/>
            <person name="Burger G."/>
            <person name="Gray M.W."/>
            <person name="Holland P.W.H."/>
            <person name="King N."/>
            <person name="Lang F.B.F."/>
            <person name="Roger A.J."/>
            <person name="Ruiz-Trillo I."/>
            <person name="Young S.K."/>
            <person name="Zeng Q."/>
            <person name="Gargeya S."/>
            <person name="Alvarado L."/>
            <person name="Berlin A."/>
            <person name="Chapman S.B."/>
            <person name="Chen Z."/>
            <person name="Freedman E."/>
            <person name="Gellesch M."/>
            <person name="Goldberg J."/>
            <person name="Griggs A."/>
            <person name="Gujja S."/>
            <person name="Heilman E."/>
            <person name="Heiman D."/>
            <person name="Howarth C."/>
            <person name="Mehta T."/>
            <person name="Neiman D."/>
            <person name="Pearson M."/>
            <person name="Roberts A."/>
            <person name="Saif S."/>
            <person name="Shea T."/>
            <person name="Shenoy N."/>
            <person name="Sisk P."/>
            <person name="Stolte C."/>
            <person name="Sykes S."/>
            <person name="White J."/>
            <person name="Yandava C."/>
            <person name="Haas B."/>
            <person name="Nusbaum C."/>
            <person name="Birren B."/>
        </authorList>
    </citation>
    <scope>NUCLEOTIDE SEQUENCE</scope>
    <source>
        <strain evidence="12">ATCC 30864</strain>
    </source>
</reference>
<dbReference type="GO" id="GO:0016020">
    <property type="term" value="C:membrane"/>
    <property type="evidence" value="ECO:0007669"/>
    <property type="project" value="UniProtKB-SubCell"/>
</dbReference>
<keyword evidence="12" id="KW-1185">Reference proteome</keyword>
<dbReference type="Pfam" id="PF05154">
    <property type="entry name" value="TM2"/>
    <property type="match status" value="1"/>
</dbReference>
<accession>A0A0D2VNT9</accession>
<keyword evidence="5 8" id="KW-1133">Transmembrane helix</keyword>
<evidence type="ECO:0000313" key="12">
    <source>
        <dbReference type="Proteomes" id="UP000008743"/>
    </source>
</evidence>
<comment type="similarity">
    <text evidence="2">Belongs to the TM2 family.</text>
</comment>
<feature type="transmembrane region" description="Helical" evidence="8">
    <location>
        <begin position="190"/>
        <end position="211"/>
    </location>
</feature>
<dbReference type="STRING" id="595528.A0A0D2VNT9"/>
<sequence>MTLSRLLLQLLAVLGALLVATCSATTLKRSNDHHHLANEPHHYLQYASKPHNHQGHSDASGVRRRDAAAAAAAASTLSTATLETRPCSSLNIGQYMCDQPAIDPDTQAEVGCPASAPFVVAVPCRPVAGVVCDGVTFDGNTTGFSRNVSCRYTAGTRYDTALLLSVFLGVLGVDRFYLGYPAIGVIKLCTFGFFLVGYLVDVLLILLQVVVPADGSSYVGSYYGMLRIDEPTPTPS</sequence>
<evidence type="ECO:0000256" key="7">
    <source>
        <dbReference type="ARBA" id="ARBA00023180"/>
    </source>
</evidence>
<dbReference type="eggNOG" id="KOG4272">
    <property type="taxonomic scope" value="Eukaryota"/>
</dbReference>
<proteinExistence type="inferred from homology"/>
<dbReference type="InParanoid" id="A0A0D2VNT9"/>
<dbReference type="InterPro" id="IPR050932">
    <property type="entry name" value="TM2D1-3-like"/>
</dbReference>
<keyword evidence="3 8" id="KW-0812">Transmembrane</keyword>
<feature type="signal peptide" evidence="9">
    <location>
        <begin position="1"/>
        <end position="24"/>
    </location>
</feature>
<evidence type="ECO:0000313" key="11">
    <source>
        <dbReference type="EMBL" id="KJE92037.1"/>
    </source>
</evidence>
<evidence type="ECO:0000256" key="9">
    <source>
        <dbReference type="SAM" id="SignalP"/>
    </source>
</evidence>
<name>A0A0D2VNT9_CAPO3</name>